<evidence type="ECO:0000313" key="3">
    <source>
        <dbReference type="Proteomes" id="UP001279410"/>
    </source>
</evidence>
<proteinExistence type="predicted"/>
<accession>A0AAD3N1A0</accession>
<name>A0AAD3N1A0_LATJO</name>
<dbReference type="Proteomes" id="UP001279410">
    <property type="component" value="Unassembled WGS sequence"/>
</dbReference>
<organism evidence="2 3">
    <name type="scientific">Lates japonicus</name>
    <name type="common">Japanese lates</name>
    <dbReference type="NCBI Taxonomy" id="270547"/>
    <lineage>
        <taxon>Eukaryota</taxon>
        <taxon>Metazoa</taxon>
        <taxon>Chordata</taxon>
        <taxon>Craniata</taxon>
        <taxon>Vertebrata</taxon>
        <taxon>Euteleostomi</taxon>
        <taxon>Actinopterygii</taxon>
        <taxon>Neopterygii</taxon>
        <taxon>Teleostei</taxon>
        <taxon>Neoteleostei</taxon>
        <taxon>Acanthomorphata</taxon>
        <taxon>Carangaria</taxon>
        <taxon>Carangaria incertae sedis</taxon>
        <taxon>Centropomidae</taxon>
        <taxon>Lates</taxon>
    </lineage>
</organism>
<feature type="region of interest" description="Disordered" evidence="1">
    <location>
        <begin position="1"/>
        <end position="21"/>
    </location>
</feature>
<keyword evidence="3" id="KW-1185">Reference proteome</keyword>
<feature type="region of interest" description="Disordered" evidence="1">
    <location>
        <begin position="63"/>
        <end position="85"/>
    </location>
</feature>
<protein>
    <submittedName>
        <fullName evidence="2">Disks large-associated protein 4 isoform X1</fullName>
    </submittedName>
</protein>
<reference evidence="2" key="1">
    <citation type="submission" date="2022-08" db="EMBL/GenBank/DDBJ databases">
        <title>Genome sequencing of akame (Lates japonicus).</title>
        <authorList>
            <person name="Hashiguchi Y."/>
            <person name="Takahashi H."/>
        </authorList>
    </citation>
    <scope>NUCLEOTIDE SEQUENCE</scope>
    <source>
        <strain evidence="2">Kochi</strain>
    </source>
</reference>
<comment type="caution">
    <text evidence="2">The sequence shown here is derived from an EMBL/GenBank/DDBJ whole genome shotgun (WGS) entry which is preliminary data.</text>
</comment>
<gene>
    <name evidence="2" type="ORF">AKAME5_001643700</name>
</gene>
<evidence type="ECO:0000313" key="2">
    <source>
        <dbReference type="EMBL" id="GLD64933.1"/>
    </source>
</evidence>
<sequence length="176" mass="18417">MTVCPPSLARQVQRGQSSVTSARIPTGGVTVEVISQLFLAWRSSRGLGLLAIMKGLGTNRNRHLSDSCDPSSGHPEALYPQKTSTLPRSPYLLSPTMDHYGTMDPPVCPSANQAFSTRLHAAASTTSCPTAAPFPGSTTTPMTSLIFLYLGTVLGAGTGTMGTSMSMGMERHGMAG</sequence>
<dbReference type="EMBL" id="BRZM01000074">
    <property type="protein sequence ID" value="GLD64933.1"/>
    <property type="molecule type" value="Genomic_DNA"/>
</dbReference>
<dbReference type="AlphaFoldDB" id="A0AAD3N1A0"/>
<evidence type="ECO:0000256" key="1">
    <source>
        <dbReference type="SAM" id="MobiDB-lite"/>
    </source>
</evidence>